<dbReference type="EMBL" id="LOIC01000105">
    <property type="protein sequence ID" value="OCA52297.1"/>
    <property type="molecule type" value="Genomic_DNA"/>
</dbReference>
<evidence type="ECO:0000313" key="1">
    <source>
        <dbReference type="EMBL" id="OCA52297.1"/>
    </source>
</evidence>
<name>A0A1B8YB32_9GAMM</name>
<dbReference type="InterPro" id="IPR014942">
    <property type="entry name" value="AbiEii"/>
</dbReference>
<comment type="caution">
    <text evidence="1">The sequence shown here is derived from an EMBL/GenBank/DDBJ whole genome shotgun (WGS) entry which is preliminary data.</text>
</comment>
<dbReference type="AlphaFoldDB" id="A0A1B8YB32"/>
<gene>
    <name evidence="1" type="ORF">Phpb_04652</name>
</gene>
<protein>
    <recommendedName>
        <fullName evidence="3">Nucleotidyl transferase AbiEii toxin, Type IV TA system</fullName>
    </recommendedName>
</protein>
<dbReference type="Proteomes" id="UP000092665">
    <property type="component" value="Unassembled WGS sequence"/>
</dbReference>
<dbReference type="PATRIC" id="fig|29488.15.peg.5114"/>
<dbReference type="Pfam" id="PF08843">
    <property type="entry name" value="AbiEii"/>
    <property type="match status" value="1"/>
</dbReference>
<accession>A0A1B8YB32</accession>
<organism evidence="1 2">
    <name type="scientific">Photorhabdus namnaonensis</name>
    <dbReference type="NCBI Taxonomy" id="1851568"/>
    <lineage>
        <taxon>Bacteria</taxon>
        <taxon>Pseudomonadati</taxon>
        <taxon>Pseudomonadota</taxon>
        <taxon>Gammaproteobacteria</taxon>
        <taxon>Enterobacterales</taxon>
        <taxon>Morganellaceae</taxon>
        <taxon>Photorhabdus</taxon>
    </lineage>
</organism>
<evidence type="ECO:0000313" key="2">
    <source>
        <dbReference type="Proteomes" id="UP000092665"/>
    </source>
</evidence>
<reference evidence="2" key="1">
    <citation type="submission" date="2015-11" db="EMBL/GenBank/DDBJ databases">
        <authorList>
            <person name="Tobias N.J."/>
            <person name="Mishra B."/>
            <person name="Gupta D.K."/>
            <person name="Thines M."/>
            <person name="Stinear T.P."/>
            <person name="Bode H.B."/>
        </authorList>
    </citation>
    <scope>NUCLEOTIDE SEQUENCE [LARGE SCALE GENOMIC DNA]</scope>
    <source>
        <strain evidence="2">PB45.5</strain>
    </source>
</reference>
<proteinExistence type="predicted"/>
<sequence>MHISQSLEQKKWHMEYSIEQWVAEAPKDRITFRQAVHIVLQAIASSDYLKPKMIMKGGLLLGIRYQSSRFTEDIDFSTAMKLADIDQEEFLAELNESLLIVSGELPYQVTCAVQAVVIQPKNQYEKATFPSFNLKIGYARNTSCGEMKRLREKQCPNTIKIDYSLNEDSLHVDHITLTDENEICAYSLTDLIAEKIRSIIQQVPRNRSRRQDIYDLNYLFNNVELDEVEMLSILTSLLYKSVGRLEPGVVNPATLDRADIKQHSEREYQTLTAEIEGMLPEFDTAYERIRLFYRALPWEHTTGWEIC</sequence>
<evidence type="ECO:0008006" key="3">
    <source>
        <dbReference type="Google" id="ProtNLM"/>
    </source>
</evidence>
<dbReference type="Gene3D" id="3.10.450.620">
    <property type="entry name" value="JHP933, nucleotidyltransferase-like core domain"/>
    <property type="match status" value="1"/>
</dbReference>
<keyword evidence="2" id="KW-1185">Reference proteome</keyword>